<dbReference type="GO" id="GO:0044205">
    <property type="term" value="P:'de novo' UMP biosynthetic process"/>
    <property type="evidence" value="ECO:0007669"/>
    <property type="project" value="UniProtKB-UniRule"/>
</dbReference>
<comment type="pathway">
    <text evidence="3">Pyrimidine metabolism; UMP biosynthesis via de novo pathway; orotate from (S)-dihydroorotate (NAD(+) route): step 1/1.</text>
</comment>
<dbReference type="EMBL" id="JACONZ010000002">
    <property type="protein sequence ID" value="MBC5581069.1"/>
    <property type="molecule type" value="Genomic_DNA"/>
</dbReference>
<comment type="caution">
    <text evidence="12">Lacks conserved residue(s) required for the propagation of feature annotation.</text>
</comment>
<feature type="domain" description="Dihydroorotate dehydrogenase catalytic" evidence="13">
    <location>
        <begin position="4"/>
        <end position="286"/>
    </location>
</feature>
<keyword evidence="8 12" id="KW-0665">Pyrimidine biosynthesis</keyword>
<dbReference type="PIRSF" id="PIRSF000164">
    <property type="entry name" value="DHO_oxidase"/>
    <property type="match status" value="1"/>
</dbReference>
<dbReference type="InterPro" id="IPR012135">
    <property type="entry name" value="Dihydroorotate_DH_1_2"/>
</dbReference>
<feature type="binding site" evidence="12">
    <location>
        <begin position="244"/>
        <end position="245"/>
    </location>
    <ligand>
        <name>FMN</name>
        <dbReference type="ChEBI" id="CHEBI:58210"/>
    </ligand>
</feature>
<feature type="binding site" evidence="12">
    <location>
        <position position="192"/>
    </location>
    <ligand>
        <name>FMN</name>
        <dbReference type="ChEBI" id="CHEBI:58210"/>
    </ligand>
</feature>
<feature type="binding site" evidence="12">
    <location>
        <position position="218"/>
    </location>
    <ligand>
        <name>FMN</name>
        <dbReference type="ChEBI" id="CHEBI:58210"/>
    </ligand>
</feature>
<dbReference type="SUPFAM" id="SSF51395">
    <property type="entry name" value="FMN-linked oxidoreductases"/>
    <property type="match status" value="1"/>
</dbReference>
<feature type="binding site" evidence="12">
    <location>
        <begin position="69"/>
        <end position="73"/>
    </location>
    <ligand>
        <name>substrate</name>
    </ligand>
</feature>
<keyword evidence="10" id="KW-0520">NAD</keyword>
<feature type="binding site" evidence="12">
    <location>
        <position position="45"/>
    </location>
    <ligand>
        <name>substrate</name>
    </ligand>
</feature>
<evidence type="ECO:0000259" key="13">
    <source>
        <dbReference type="Pfam" id="PF01180"/>
    </source>
</evidence>
<feature type="binding site" evidence="12">
    <location>
        <position position="128"/>
    </location>
    <ligand>
        <name>substrate</name>
    </ligand>
</feature>
<keyword evidence="15" id="KW-1185">Reference proteome</keyword>
<dbReference type="InterPro" id="IPR049622">
    <property type="entry name" value="Dihydroorotate_DH_I"/>
</dbReference>
<dbReference type="FunFam" id="3.20.20.70:FF:000027">
    <property type="entry name" value="Dihydropyrimidine dehydrogenase [NADP(+)]"/>
    <property type="match status" value="1"/>
</dbReference>
<dbReference type="EC" id="1.3.-.-" evidence="12"/>
<dbReference type="NCBIfam" id="TIGR01037">
    <property type="entry name" value="pyrD_sub1_fam"/>
    <property type="match status" value="1"/>
</dbReference>
<dbReference type="Gene3D" id="3.20.20.70">
    <property type="entry name" value="Aldolase class I"/>
    <property type="match status" value="1"/>
</dbReference>
<evidence type="ECO:0000313" key="15">
    <source>
        <dbReference type="Proteomes" id="UP000659630"/>
    </source>
</evidence>
<dbReference type="PANTHER" id="PTHR48109:SF1">
    <property type="entry name" value="DIHYDROOROTATE DEHYDROGENASE (FUMARATE)"/>
    <property type="match status" value="1"/>
</dbReference>
<evidence type="ECO:0000256" key="10">
    <source>
        <dbReference type="ARBA" id="ARBA00023027"/>
    </source>
</evidence>
<dbReference type="AlphaFoldDB" id="A0A923I8H9"/>
<comment type="similarity">
    <text evidence="4 12">Belongs to the dihydroorotate dehydrogenase family. Type 1 subfamily.</text>
</comment>
<comment type="catalytic activity">
    <reaction evidence="12">
        <text>(S)-dihydroorotate + A = orotate + AH2</text>
        <dbReference type="Rhea" id="RHEA:18073"/>
        <dbReference type="ChEBI" id="CHEBI:13193"/>
        <dbReference type="ChEBI" id="CHEBI:17499"/>
        <dbReference type="ChEBI" id="CHEBI:30839"/>
        <dbReference type="ChEBI" id="CHEBI:30864"/>
    </reaction>
</comment>
<dbReference type="Proteomes" id="UP000659630">
    <property type="component" value="Unassembled WGS sequence"/>
</dbReference>
<evidence type="ECO:0000256" key="3">
    <source>
        <dbReference type="ARBA" id="ARBA00004715"/>
    </source>
</evidence>
<evidence type="ECO:0000256" key="7">
    <source>
        <dbReference type="ARBA" id="ARBA00022643"/>
    </source>
</evidence>
<feature type="binding site" evidence="12">
    <location>
        <position position="128"/>
    </location>
    <ligand>
        <name>FMN</name>
        <dbReference type="ChEBI" id="CHEBI:58210"/>
    </ligand>
</feature>
<accession>A0A923I8H9</accession>
<dbReference type="GO" id="GO:0005737">
    <property type="term" value="C:cytoplasm"/>
    <property type="evidence" value="ECO:0007669"/>
    <property type="project" value="UniProtKB-SubCell"/>
</dbReference>
<comment type="cofactor">
    <cofactor evidence="12">
        <name>FMN</name>
        <dbReference type="ChEBI" id="CHEBI:58210"/>
    </cofactor>
    <text evidence="12">Binds 1 FMN per subunit.</text>
</comment>
<evidence type="ECO:0000256" key="6">
    <source>
        <dbReference type="ARBA" id="ARBA00022630"/>
    </source>
</evidence>
<evidence type="ECO:0000256" key="11">
    <source>
        <dbReference type="ARBA" id="ARBA00048996"/>
    </source>
</evidence>
<evidence type="ECO:0000313" key="14">
    <source>
        <dbReference type="EMBL" id="MBC5581069.1"/>
    </source>
</evidence>
<feature type="binding site" evidence="12">
    <location>
        <begin position="45"/>
        <end position="46"/>
    </location>
    <ligand>
        <name>FMN</name>
        <dbReference type="ChEBI" id="CHEBI:58210"/>
    </ligand>
</feature>
<evidence type="ECO:0000256" key="9">
    <source>
        <dbReference type="ARBA" id="ARBA00023002"/>
    </source>
</evidence>
<dbReference type="InterPro" id="IPR001295">
    <property type="entry name" value="Dihydroorotate_DH_CS"/>
</dbReference>
<gene>
    <name evidence="12" type="primary">pyrD</name>
    <name evidence="14" type="ORF">H8S23_06085</name>
</gene>
<dbReference type="HAMAP" id="MF_00224">
    <property type="entry name" value="DHO_dh_type1"/>
    <property type="match status" value="1"/>
</dbReference>
<sequence length="307" mass="32473">MVDLRVTLSGLVLDNPVIPASGTFGYGNEFKDFYDLDILGSFSFKGTTKEPRFGNATPRIAECDAGMLNAVGLQNPGIDAVIREELPRMKRYFHKPVIANIGGFSVEEFQYCCERIGKEEQVGLIEVNVSCPNVHEGGINFGSTPEGAAAVTRAVKQVTDKPVYIKLSPNVTDITAVARACEEAGADGLSLINTLLGMRIDLAHRRPVLANTMGGLSGPAIFPVALRMVWQVAHAVDIPVIGMGGVDSAEKVAEMMMAGASAVQVGAANLVDPFACKKIVEALPGVLARLGVERAAELTGMAAAKTE</sequence>
<proteinExistence type="inferred from homology"/>
<evidence type="ECO:0000256" key="4">
    <source>
        <dbReference type="ARBA" id="ARBA00008008"/>
    </source>
</evidence>
<keyword evidence="7 12" id="KW-0288">FMN</keyword>
<evidence type="ECO:0000256" key="1">
    <source>
        <dbReference type="ARBA" id="ARBA00003616"/>
    </source>
</evidence>
<comment type="caution">
    <text evidence="14">The sequence shown here is derived from an EMBL/GenBank/DDBJ whole genome shotgun (WGS) entry which is preliminary data.</text>
</comment>
<dbReference type="GO" id="GO:0004589">
    <property type="term" value="F:dihydroorotate dehydrogenase (NAD+) activity"/>
    <property type="evidence" value="ECO:0007669"/>
    <property type="project" value="UniProtKB-EC"/>
</dbReference>
<keyword evidence="6 12" id="KW-0285">Flavoprotein</keyword>
<comment type="catalytic activity">
    <reaction evidence="11">
        <text>(S)-dihydroorotate + NAD(+) = orotate + NADH + H(+)</text>
        <dbReference type="Rhea" id="RHEA:13513"/>
        <dbReference type="ChEBI" id="CHEBI:15378"/>
        <dbReference type="ChEBI" id="CHEBI:30839"/>
        <dbReference type="ChEBI" id="CHEBI:30864"/>
        <dbReference type="ChEBI" id="CHEBI:57540"/>
        <dbReference type="ChEBI" id="CHEBI:57945"/>
        <dbReference type="EC" id="1.3.1.14"/>
    </reaction>
</comment>
<dbReference type="GO" id="GO:0006207">
    <property type="term" value="P:'de novo' pyrimidine nucleobase biosynthetic process"/>
    <property type="evidence" value="ECO:0007669"/>
    <property type="project" value="InterPro"/>
</dbReference>
<dbReference type="InterPro" id="IPR050074">
    <property type="entry name" value="DHO_dehydrogenase"/>
</dbReference>
<dbReference type="NCBIfam" id="NF005574">
    <property type="entry name" value="PRK07259.1"/>
    <property type="match status" value="1"/>
</dbReference>
<evidence type="ECO:0000256" key="2">
    <source>
        <dbReference type="ARBA" id="ARBA00004496"/>
    </source>
</evidence>
<dbReference type="InterPro" id="IPR005720">
    <property type="entry name" value="Dihydroorotate_DH_cat"/>
</dbReference>
<feature type="active site" description="Nucleophile" evidence="12">
    <location>
        <position position="131"/>
    </location>
</feature>
<feature type="binding site" evidence="12">
    <location>
        <position position="21"/>
    </location>
    <ligand>
        <name>FMN</name>
        <dbReference type="ChEBI" id="CHEBI:58210"/>
    </ligand>
</feature>
<feature type="binding site" evidence="12">
    <location>
        <position position="166"/>
    </location>
    <ligand>
        <name>FMN</name>
        <dbReference type="ChEBI" id="CHEBI:58210"/>
    </ligand>
</feature>
<evidence type="ECO:0000256" key="5">
    <source>
        <dbReference type="ARBA" id="ARBA00022490"/>
    </source>
</evidence>
<evidence type="ECO:0000256" key="8">
    <source>
        <dbReference type="ARBA" id="ARBA00022975"/>
    </source>
</evidence>
<keyword evidence="5 12" id="KW-0963">Cytoplasm</keyword>
<comment type="function">
    <text evidence="1">Catalyzes the conversion of dihydroorotate to orotate with NAD(+) as electron acceptor.</text>
</comment>
<feature type="binding site" evidence="12">
    <location>
        <begin position="193"/>
        <end position="194"/>
    </location>
    <ligand>
        <name>substrate</name>
    </ligand>
</feature>
<dbReference type="RefSeq" id="WP_186887441.1">
    <property type="nucleotide sequence ID" value="NZ_JACONZ010000002.1"/>
</dbReference>
<dbReference type="CDD" id="cd04740">
    <property type="entry name" value="DHOD_1B_like"/>
    <property type="match status" value="1"/>
</dbReference>
<feature type="binding site" evidence="12">
    <location>
        <position position="100"/>
    </location>
    <ligand>
        <name>FMN</name>
        <dbReference type="ChEBI" id="CHEBI:58210"/>
    </ligand>
</feature>
<comment type="subcellular location">
    <subcellularLocation>
        <location evidence="2 12">Cytoplasm</location>
    </subcellularLocation>
</comment>
<evidence type="ECO:0000256" key="12">
    <source>
        <dbReference type="HAMAP-Rule" id="MF_00224"/>
    </source>
</evidence>
<keyword evidence="9 12" id="KW-0560">Oxidoreductase</keyword>
<dbReference type="Pfam" id="PF01180">
    <property type="entry name" value="DHO_dh"/>
    <property type="match status" value="1"/>
</dbReference>
<name>A0A923I8H9_9FIRM</name>
<organism evidence="14 15">
    <name type="scientific">Anaerofilum hominis</name>
    <dbReference type="NCBI Taxonomy" id="2763016"/>
    <lineage>
        <taxon>Bacteria</taxon>
        <taxon>Bacillati</taxon>
        <taxon>Bacillota</taxon>
        <taxon>Clostridia</taxon>
        <taxon>Eubacteriales</taxon>
        <taxon>Oscillospiraceae</taxon>
        <taxon>Anaerofilum</taxon>
    </lineage>
</organism>
<dbReference type="PROSITE" id="PS00911">
    <property type="entry name" value="DHODEHASE_1"/>
    <property type="match status" value="1"/>
</dbReference>
<dbReference type="InterPro" id="IPR033888">
    <property type="entry name" value="DHOD_1B"/>
</dbReference>
<dbReference type="InterPro" id="IPR013785">
    <property type="entry name" value="Aldolase_TIM"/>
</dbReference>
<dbReference type="PANTHER" id="PTHR48109">
    <property type="entry name" value="DIHYDROOROTATE DEHYDROGENASE (QUINONE), MITOCHONDRIAL-RELATED"/>
    <property type="match status" value="1"/>
</dbReference>
<dbReference type="InterPro" id="IPR024920">
    <property type="entry name" value="Dihydroorotate_DH_1"/>
</dbReference>
<protein>
    <recommendedName>
        <fullName evidence="12">Dihydroorotate dehydrogenase</fullName>
        <shortName evidence="12">DHOD</shortName>
        <shortName evidence="12">DHODase</shortName>
        <shortName evidence="12">DHOdehase</shortName>
        <ecNumber evidence="12">1.3.-.-</ecNumber>
    </recommendedName>
</protein>
<reference evidence="14" key="1">
    <citation type="submission" date="2020-08" db="EMBL/GenBank/DDBJ databases">
        <title>Genome public.</title>
        <authorList>
            <person name="Liu C."/>
            <person name="Sun Q."/>
        </authorList>
    </citation>
    <scope>NUCLEOTIDE SEQUENCE</scope>
    <source>
        <strain evidence="14">BX8</strain>
    </source>
</reference>
<dbReference type="PROSITE" id="PS00912">
    <property type="entry name" value="DHODEHASE_2"/>
    <property type="match status" value="1"/>
</dbReference>